<evidence type="ECO:0000313" key="2">
    <source>
        <dbReference type="EMBL" id="CAF2013093.1"/>
    </source>
</evidence>
<feature type="transmembrane region" description="Helical" evidence="1">
    <location>
        <begin position="77"/>
        <end position="98"/>
    </location>
</feature>
<reference evidence="2" key="1">
    <citation type="submission" date="2021-02" db="EMBL/GenBank/DDBJ databases">
        <authorList>
            <person name="Nowell W R."/>
        </authorList>
    </citation>
    <scope>NUCLEOTIDE SEQUENCE</scope>
</reference>
<feature type="transmembrane region" description="Helical" evidence="1">
    <location>
        <begin position="366"/>
        <end position="394"/>
    </location>
</feature>
<sequence length="491" mass="55800">MTADTAVTGTHVYRKWIGFIWLFIEVNIASMTIYGFPALFEVLSTYGIFDSYCHSSEVMNATDQDCSGQTQQYQDALTLGIIFFNIPSMFIGIIIDAWGARFMKLIGLLFHIIGWLSLALLTSDRSGLLYVHTLFTSLSGKIVLLTSYTTCNYFSKSRPIVFTLLVGSSSAASIWYSVFQSIINKNLLTLSQLSYIWLSFGALLLLSSFLFFDWKFAVLNLPYKFIQESTSTTTKQTNGTDKKLFCRLVCMFDILDPSVEIKWYTKIRQRTGIWEHLTNPLYILAVLYLSFLMIPNSLLSVTWYPWVYFINNNDKTVADRYTFALNMSSLSSIGLCPIIGFLLTLRTSRGYKQKLLSVSIFQTCTWILNVVLCVVCMFVQTGVIIPALVFYNLGRSCIVAGTQAVVATFFPHKYLGTLIGVMWTITGAITCIQYALVRLIVDINESWRAWVIVLVLVVFMSCHWIHLWVIYVKETRKPTPPKPETSENLDV</sequence>
<name>A0A816N8L2_9BILA</name>
<gene>
    <name evidence="2" type="ORF">XDN619_LOCUS3891</name>
</gene>
<dbReference type="Gene3D" id="1.20.1250.20">
    <property type="entry name" value="MFS general substrate transporter like domains"/>
    <property type="match status" value="1"/>
</dbReference>
<feature type="transmembrane region" description="Helical" evidence="1">
    <location>
        <begin position="16"/>
        <end position="36"/>
    </location>
</feature>
<dbReference type="AlphaFoldDB" id="A0A816N8L2"/>
<feature type="transmembrane region" description="Helical" evidence="1">
    <location>
        <begin position="129"/>
        <end position="148"/>
    </location>
</feature>
<organism evidence="2 3">
    <name type="scientific">Rotaria magnacalcarata</name>
    <dbReference type="NCBI Taxonomy" id="392030"/>
    <lineage>
        <taxon>Eukaryota</taxon>
        <taxon>Metazoa</taxon>
        <taxon>Spiralia</taxon>
        <taxon>Gnathifera</taxon>
        <taxon>Rotifera</taxon>
        <taxon>Eurotatoria</taxon>
        <taxon>Bdelloidea</taxon>
        <taxon>Philodinida</taxon>
        <taxon>Philodinidae</taxon>
        <taxon>Rotaria</taxon>
    </lineage>
</organism>
<proteinExistence type="predicted"/>
<dbReference type="InterPro" id="IPR011701">
    <property type="entry name" value="MFS"/>
</dbReference>
<accession>A0A816N8L2</accession>
<dbReference type="InterPro" id="IPR036259">
    <property type="entry name" value="MFS_trans_sf"/>
</dbReference>
<dbReference type="Proteomes" id="UP000663887">
    <property type="component" value="Unassembled WGS sequence"/>
</dbReference>
<dbReference type="InterPro" id="IPR027197">
    <property type="entry name" value="SLC43A3"/>
</dbReference>
<dbReference type="Pfam" id="PF07690">
    <property type="entry name" value="MFS_1"/>
    <property type="match status" value="1"/>
</dbReference>
<dbReference type="GO" id="GO:0022857">
    <property type="term" value="F:transmembrane transporter activity"/>
    <property type="evidence" value="ECO:0007669"/>
    <property type="project" value="InterPro"/>
</dbReference>
<dbReference type="PANTHER" id="PTHR20765:SF1">
    <property type="entry name" value="EQUILIBRATIVE NUCLEOBASE TRANSPORTER 1"/>
    <property type="match status" value="1"/>
</dbReference>
<feature type="transmembrane region" description="Helical" evidence="1">
    <location>
        <begin position="160"/>
        <end position="183"/>
    </location>
</feature>
<feature type="transmembrane region" description="Helical" evidence="1">
    <location>
        <begin position="105"/>
        <end position="123"/>
    </location>
</feature>
<evidence type="ECO:0000313" key="3">
    <source>
        <dbReference type="Proteomes" id="UP000663887"/>
    </source>
</evidence>
<feature type="transmembrane region" description="Helical" evidence="1">
    <location>
        <begin position="323"/>
        <end position="345"/>
    </location>
</feature>
<keyword evidence="1" id="KW-1133">Transmembrane helix</keyword>
<feature type="transmembrane region" description="Helical" evidence="1">
    <location>
        <begin position="414"/>
        <end position="437"/>
    </location>
</feature>
<feature type="transmembrane region" description="Helical" evidence="1">
    <location>
        <begin position="281"/>
        <end position="303"/>
    </location>
</feature>
<dbReference type="EMBL" id="CAJNRG010000602">
    <property type="protein sequence ID" value="CAF2013093.1"/>
    <property type="molecule type" value="Genomic_DNA"/>
</dbReference>
<protein>
    <submittedName>
        <fullName evidence="2">Uncharacterized protein</fullName>
    </submittedName>
</protein>
<comment type="caution">
    <text evidence="2">The sequence shown here is derived from an EMBL/GenBank/DDBJ whole genome shotgun (WGS) entry which is preliminary data.</text>
</comment>
<dbReference type="PANTHER" id="PTHR20765">
    <property type="entry name" value="SOLUTE CARRIER FAMILY 43 MEMBER 3-RELATED"/>
    <property type="match status" value="1"/>
</dbReference>
<dbReference type="SUPFAM" id="SSF103473">
    <property type="entry name" value="MFS general substrate transporter"/>
    <property type="match status" value="1"/>
</dbReference>
<feature type="transmembrane region" description="Helical" evidence="1">
    <location>
        <begin position="195"/>
        <end position="214"/>
    </location>
</feature>
<keyword evidence="1" id="KW-0472">Membrane</keyword>
<feature type="transmembrane region" description="Helical" evidence="1">
    <location>
        <begin position="449"/>
        <end position="471"/>
    </location>
</feature>
<keyword evidence="1" id="KW-0812">Transmembrane</keyword>
<evidence type="ECO:0000256" key="1">
    <source>
        <dbReference type="SAM" id="Phobius"/>
    </source>
</evidence>